<dbReference type="EMBL" id="CM039178">
    <property type="protein sequence ID" value="KAH9681084.1"/>
    <property type="molecule type" value="Genomic_DNA"/>
</dbReference>
<protein>
    <submittedName>
        <fullName evidence="1">Uncharacterized protein</fullName>
    </submittedName>
</protein>
<gene>
    <name evidence="1" type="ORF">KPL71_026815</name>
</gene>
<accession>A0ACB8I1X2</accession>
<name>A0ACB8I1X2_CITSI</name>
<reference evidence="2" key="1">
    <citation type="journal article" date="2023" name="Hortic. Res.">
        <title>A chromosome-level phased genome enabling allele-level studies in sweet orange: a case study on citrus Huanglongbing tolerance.</title>
        <authorList>
            <person name="Wu B."/>
            <person name="Yu Q."/>
            <person name="Deng Z."/>
            <person name="Duan Y."/>
            <person name="Luo F."/>
            <person name="Gmitter F. Jr."/>
        </authorList>
    </citation>
    <scope>NUCLEOTIDE SEQUENCE [LARGE SCALE GENOMIC DNA]</scope>
    <source>
        <strain evidence="2">cv. Valencia</strain>
    </source>
</reference>
<dbReference type="Proteomes" id="UP000829398">
    <property type="component" value="Chromosome 9"/>
</dbReference>
<evidence type="ECO:0000313" key="1">
    <source>
        <dbReference type="EMBL" id="KAH9681084.1"/>
    </source>
</evidence>
<sequence>MYFKDSSAILKIVPQVELHSHQQLDDTIYMNDKDVNWVREGVDGTTVDTNIIDDDARCQTESSQHRRGTSSSKAQGDTSQSNGSGSITQGRGCARGALEWGTGKILHLEFDSEWKPIGQNASKFNSQLGVIAKNGQKVPLTYLRWSDMSDDILEYICTEVKPHCLRKVGERWTDWKAPVKAKLYTPFVNDKRLLTVTPSRVVAEQWRILVVFWSTEKSKALSEKNKNNHKKQRQLHVTGRMSFAQMRKKGEKTDRLSLYIKTRTKKDGTIRDKESANIISQFNERLSKILEDQQTSSIREDIINDVLGFDAHGRERMQTSSSRSNNINESRIRDEIRMEVQKE</sequence>
<keyword evidence="2" id="KW-1185">Reference proteome</keyword>
<organism evidence="1 2">
    <name type="scientific">Citrus sinensis</name>
    <name type="common">Sweet orange</name>
    <name type="synonym">Citrus aurantium var. sinensis</name>
    <dbReference type="NCBI Taxonomy" id="2711"/>
    <lineage>
        <taxon>Eukaryota</taxon>
        <taxon>Viridiplantae</taxon>
        <taxon>Streptophyta</taxon>
        <taxon>Embryophyta</taxon>
        <taxon>Tracheophyta</taxon>
        <taxon>Spermatophyta</taxon>
        <taxon>Magnoliopsida</taxon>
        <taxon>eudicotyledons</taxon>
        <taxon>Gunneridae</taxon>
        <taxon>Pentapetalae</taxon>
        <taxon>rosids</taxon>
        <taxon>malvids</taxon>
        <taxon>Sapindales</taxon>
        <taxon>Rutaceae</taxon>
        <taxon>Aurantioideae</taxon>
        <taxon>Citrus</taxon>
    </lineage>
</organism>
<evidence type="ECO:0000313" key="2">
    <source>
        <dbReference type="Proteomes" id="UP000829398"/>
    </source>
</evidence>
<comment type="caution">
    <text evidence="1">The sequence shown here is derived from an EMBL/GenBank/DDBJ whole genome shotgun (WGS) entry which is preliminary data.</text>
</comment>
<proteinExistence type="predicted"/>